<feature type="region of interest" description="Disordered" evidence="7">
    <location>
        <begin position="63"/>
        <end position="86"/>
    </location>
</feature>
<comment type="caution">
    <text evidence="11">The sequence shown here is derived from an EMBL/GenBank/DDBJ whole genome shotgun (WGS) entry which is preliminary data.</text>
</comment>
<evidence type="ECO:0000256" key="4">
    <source>
        <dbReference type="ARBA" id="ARBA00023242"/>
    </source>
</evidence>
<dbReference type="Pfam" id="PF11732">
    <property type="entry name" value="Thoc2"/>
    <property type="match status" value="1"/>
</dbReference>
<comment type="subunit">
    <text evidence="5">Component of the THO subcomplex, which is composed of THOC1, THOC2, THOC3, THOC5, THOC6 and THOC7. The THO subcomplex interacts with DDX39B to form the THO-DDX39B complex which multimerizes into a 28-subunit tetrameric assembly. Component of the transcription/export (TREX) complex at least composed of ALYREF/THOC4, DDX39B, SARNP/CIP29, CHTOP and the THO subcomplex; in the complex interacts with THOC1, THOC3, THOC5, THOC7 and DDX39B. TREX seems to have a dynamic structure involving ATP-dependent remodeling. Interacts with POLDIP3 and ZC3H11A.</text>
</comment>
<feature type="compositionally biased region" description="Basic and acidic residues" evidence="7">
    <location>
        <begin position="1350"/>
        <end position="1460"/>
    </location>
</feature>
<dbReference type="EMBL" id="CAJVCH010529340">
    <property type="protein sequence ID" value="CAG7823395.1"/>
    <property type="molecule type" value="Genomic_DNA"/>
</dbReference>
<accession>A0A8J2PVQ3</accession>
<dbReference type="Proteomes" id="UP000708208">
    <property type="component" value="Unassembled WGS sequence"/>
</dbReference>
<feature type="region of interest" description="Disordered" evidence="7">
    <location>
        <begin position="1247"/>
        <end position="1495"/>
    </location>
</feature>
<evidence type="ECO:0000259" key="9">
    <source>
        <dbReference type="Pfam" id="PF11732"/>
    </source>
</evidence>
<dbReference type="GO" id="GO:0006406">
    <property type="term" value="P:mRNA export from nucleus"/>
    <property type="evidence" value="ECO:0007669"/>
    <property type="project" value="InterPro"/>
</dbReference>
<protein>
    <recommendedName>
        <fullName evidence="3">THO complex subunit 2</fullName>
    </recommendedName>
</protein>
<evidence type="ECO:0000256" key="1">
    <source>
        <dbReference type="ARBA" id="ARBA00004123"/>
    </source>
</evidence>
<feature type="compositionally biased region" description="Low complexity" evidence="7">
    <location>
        <begin position="1479"/>
        <end position="1489"/>
    </location>
</feature>
<reference evidence="11" key="1">
    <citation type="submission" date="2021-06" db="EMBL/GenBank/DDBJ databases">
        <authorList>
            <person name="Hodson N. C."/>
            <person name="Mongue J. A."/>
            <person name="Jaron S. K."/>
        </authorList>
    </citation>
    <scope>NUCLEOTIDE SEQUENCE</scope>
</reference>
<dbReference type="InterPro" id="IPR040007">
    <property type="entry name" value="Tho2"/>
</dbReference>
<keyword evidence="4" id="KW-0539">Nucleus</keyword>
<dbReference type="Pfam" id="PF16134">
    <property type="entry name" value="THOC2_N"/>
    <property type="match status" value="2"/>
</dbReference>
<feature type="compositionally biased region" description="Low complexity" evidence="7">
    <location>
        <begin position="1318"/>
        <end position="1347"/>
    </location>
</feature>
<dbReference type="InterPro" id="IPR021726">
    <property type="entry name" value="THO_THOC2_N"/>
</dbReference>
<dbReference type="Pfam" id="PF11262">
    <property type="entry name" value="Tho2"/>
    <property type="match status" value="1"/>
</dbReference>
<name>A0A8J2PVQ3_9HEXA</name>
<keyword evidence="12" id="KW-1185">Reference proteome</keyword>
<feature type="domain" description="THO complex subunitTHOC2 N-terminal" evidence="9">
    <location>
        <begin position="607"/>
        <end position="696"/>
    </location>
</feature>
<dbReference type="PANTHER" id="PTHR21597:SF0">
    <property type="entry name" value="THO COMPLEX SUBUNIT 2"/>
    <property type="match status" value="1"/>
</dbReference>
<feature type="coiled-coil region" evidence="6">
    <location>
        <begin position="980"/>
        <end position="1015"/>
    </location>
</feature>
<evidence type="ECO:0000256" key="6">
    <source>
        <dbReference type="SAM" id="Coils"/>
    </source>
</evidence>
<evidence type="ECO:0000259" key="10">
    <source>
        <dbReference type="Pfam" id="PF16134"/>
    </source>
</evidence>
<feature type="compositionally biased region" description="Basic and acidic residues" evidence="7">
    <location>
        <begin position="1262"/>
        <end position="1276"/>
    </location>
</feature>
<feature type="compositionally biased region" description="Basic and acidic residues" evidence="7">
    <location>
        <begin position="1467"/>
        <end position="1478"/>
    </location>
</feature>
<evidence type="ECO:0000313" key="12">
    <source>
        <dbReference type="Proteomes" id="UP000708208"/>
    </source>
</evidence>
<dbReference type="GO" id="GO:0006397">
    <property type="term" value="P:mRNA processing"/>
    <property type="evidence" value="ECO:0007669"/>
    <property type="project" value="InterPro"/>
</dbReference>
<dbReference type="InterPro" id="IPR032302">
    <property type="entry name" value="THOC2_N"/>
</dbReference>
<feature type="compositionally biased region" description="Polar residues" evidence="7">
    <location>
        <begin position="70"/>
        <end position="83"/>
    </location>
</feature>
<dbReference type="GO" id="GO:0000445">
    <property type="term" value="C:THO complex part of transcription export complex"/>
    <property type="evidence" value="ECO:0007669"/>
    <property type="project" value="TreeGrafter"/>
</dbReference>
<dbReference type="InterPro" id="IPR021418">
    <property type="entry name" value="THO_THOC2_C"/>
</dbReference>
<feature type="compositionally biased region" description="Low complexity" evidence="7">
    <location>
        <begin position="1292"/>
        <end position="1307"/>
    </location>
</feature>
<proteinExistence type="inferred from homology"/>
<feature type="domain" description="THO complex subunit 2 N-terminal" evidence="10">
    <location>
        <begin position="464"/>
        <end position="605"/>
    </location>
</feature>
<feature type="domain" description="THO complex subunitTHOC2 C-terminal" evidence="8">
    <location>
        <begin position="929"/>
        <end position="1232"/>
    </location>
</feature>
<keyword evidence="6" id="KW-0175">Coiled coil</keyword>
<organism evidence="11 12">
    <name type="scientific">Allacma fusca</name>
    <dbReference type="NCBI Taxonomy" id="39272"/>
    <lineage>
        <taxon>Eukaryota</taxon>
        <taxon>Metazoa</taxon>
        <taxon>Ecdysozoa</taxon>
        <taxon>Arthropoda</taxon>
        <taxon>Hexapoda</taxon>
        <taxon>Collembola</taxon>
        <taxon>Symphypleona</taxon>
        <taxon>Sminthuridae</taxon>
        <taxon>Allacma</taxon>
    </lineage>
</organism>
<dbReference type="GO" id="GO:0003729">
    <property type="term" value="F:mRNA binding"/>
    <property type="evidence" value="ECO:0007669"/>
    <property type="project" value="TreeGrafter"/>
</dbReference>
<evidence type="ECO:0000256" key="2">
    <source>
        <dbReference type="ARBA" id="ARBA00007857"/>
    </source>
</evidence>
<feature type="domain" description="THO complex subunit 2 N-terminal" evidence="10">
    <location>
        <begin position="38"/>
        <end position="445"/>
    </location>
</feature>
<evidence type="ECO:0000256" key="3">
    <source>
        <dbReference type="ARBA" id="ARBA00019596"/>
    </source>
</evidence>
<feature type="compositionally biased region" description="Polar residues" evidence="7">
    <location>
        <begin position="1308"/>
        <end position="1317"/>
    </location>
</feature>
<gene>
    <name evidence="11" type="ORF">AFUS01_LOCUS33615</name>
</gene>
<comment type="subcellular location">
    <subcellularLocation>
        <location evidence="1">Nucleus</location>
    </subcellularLocation>
</comment>
<dbReference type="OrthoDB" id="29024at2759"/>
<sequence length="1495" mass="171426">MLEVATQCWSNAGCSSWDLFSYHPEFQENITMSLPWLTPDLWKNWDKVGKQTFIKECKKLLADPSKSEDSPSLPSTPVKATSNGRDRRARKCLISPREQISAAIYQLLKQGLKGVLRKDRVISAFTEIMKHHQHSAAIITDVFSIVDLETASSSSDSAGVHREYFCSIVRSCNPMLSYMLQERMDLDSLQEVGAVNNRKLFNTRFIRIKTKMYYKQQKFNLFREESEGYAKLIAELNQEVEDIDPNYMIEVVQCLIGRFNLDPNRVVDCVLEAFECQLDGDFFIPLLQKLSPSSETICELLGFKLTSSETPSESLFQLISLLIVNDIIDIEKIYSWLTPDDRIIQKDWERELKDAKEYARKSMIVTINKENVDEQEDLNTDVDRYLDNQKFCLCEALIGMGAWDQALKLIGRLPEFCCVSNARIAQKLIQYIHFLIDPLYKEINALNPLLAGRTVNAPDNYVRAINPIATYEEFQENIKVFLTLGPYIYNDPVVIYKLLRIMKSYLSTNKQSPKSKLYFDFLTILDEVILPAICFLDANCSLSEEIWSVLHHYPYHYRFRLYGSWKGDSIVLLHPSLIKKRVDAVKKVKHLMRRISKENVKPMGRLLGKLSHSMPTIIFDYVLSQIQLFDNLITPVIDALKFLTSLSYDVLGYCLLEAMSPSVNSSSGQLSLMLMPNRPRTKHDGSTISQWLQSLASFVGAICKKYSLELVPLLQYVANQLKSKQSLDLLLLKEIVHKMTGIEAAEEMTTEQLDAMAGGELLRGEAGYFGQVRTAKKSAGRLREAVSVNDLAVSLCILMAQQRNCIIYDESQSLHTKLVGKLYDQCQDTLVQFGTFLATSCTLDDYAKKIPCLENLVEEYHVSSDAAFFLWRPLFAHSITAKYDELRRAEKSHKSLTTIQRQKKYAQASGIVLGPVVETMKNCLPAKTWEDISPLFYVTFWSYTLYDLYVPTEAYAREIARIKQMSVAAGENKDLASSKRKKEQERCSALIEKLQEEERRQREHVDRVMAKLNKEKETWFASRTAKSAKNEAVTAFLQLCLFPRCIFTAPDTLYCAHFVNIIHSLSTPNFSTLICYDRIFCDIIYTVTSCTENEANRYGRFLCALLGTVMKWHGDKAIFDKECASFPGFVTKFRAANTSMTESSDHVDYENYRHVCHKWHYKITKCVIVCLESKDFIQIRNSLIVLKRILPHYPKVINLANAVERWIERVRAEEKDHRQDLFALATSYIGQLKLKWSTLVAEESFHQKATSDKANAAKNKTLVKEEKPEKPATPKDTKKKPVSRTAATTSETNAPVAAVATTAATNASNSGSKSVNGSATTISAPSSSTRPPTASNSASSTSTSPSSKVRVKDEPMEVDSKEEVIKVERERERSEKETRDREKEKDRTDRDKDRDRSKDRDRTDVRERERDSGRDRSEKDREREKDRDRNDKERERDKDRERVEKDRERERDRSDKDSREKKRRKLDKSPRHSSRDPSYESSSSYSQSKQPKRGR</sequence>
<evidence type="ECO:0000256" key="7">
    <source>
        <dbReference type="SAM" id="MobiDB-lite"/>
    </source>
</evidence>
<comment type="similarity">
    <text evidence="2">Belongs to the THOC2 family.</text>
</comment>
<evidence type="ECO:0000256" key="5">
    <source>
        <dbReference type="ARBA" id="ARBA00047033"/>
    </source>
</evidence>
<dbReference type="PANTHER" id="PTHR21597">
    <property type="entry name" value="THO2 PROTEIN"/>
    <property type="match status" value="1"/>
</dbReference>
<evidence type="ECO:0000259" key="8">
    <source>
        <dbReference type="Pfam" id="PF11262"/>
    </source>
</evidence>
<evidence type="ECO:0000313" key="11">
    <source>
        <dbReference type="EMBL" id="CAG7823395.1"/>
    </source>
</evidence>